<sequence length="601" mass="66560">MSEPATTAAGPLGRLPGMYYDPERRRYFAGEAPVVAVENREVEREAALSVLPFALGTASVAHRPNVLHRLDVWRELHHSQRTPLSSARRARLAHIQLADARPIHPAPAVMRYAAYLPHANTSVLYHELCVEHLRLESDPVEGAPAHTDAPGLTMQRGRMEIVWFSLLPIASICLDQLTMQVAAVGRNHKLMSWMRGFAHSVEHRPLPACTSDPTCLHTSPAAVQGLGVIGCRNGDLYLVDTRAPRPERPRPTLRGLNMVYLYRQDPWLLTNHTAQDQGLRLYDVRHLTRPLLTFQGYAQYTNHNAVPQVSHGEAYVAAVDNRGLLRVFRPDRAAPVITMRVPKAKGDCSWHRNLVASDRDELLFLKARMFHHKVDGFSSTRSVKVILVSSIAQKTAISRSDGKVQVRTWFLVTITQRLCMGNAARRCNTTQQHTVIVRRGPSLRRRRRGRETGGSRSRGVWWWWLIDSRTIVTMGCLNRRRRNTAVVVQGVNSNGTSVQLQQHTRRVVAFDEDNNATVNTARHNSAVQWASPAASAASPAAPASPGSIGASPQPVSALRQTSAASPSAAALSLLDLIPNYPSKTVPEAPRAPPRTLVLRAV</sequence>
<protein>
    <submittedName>
        <fullName evidence="2">Uncharacterized protein</fullName>
    </submittedName>
</protein>
<dbReference type="RefSeq" id="XP_001750064.1">
    <property type="nucleotide sequence ID" value="XM_001750012.1"/>
</dbReference>
<dbReference type="Proteomes" id="UP000001357">
    <property type="component" value="Unassembled WGS sequence"/>
</dbReference>
<keyword evidence="3" id="KW-1185">Reference proteome</keyword>
<proteinExistence type="predicted"/>
<evidence type="ECO:0000256" key="1">
    <source>
        <dbReference type="SAM" id="MobiDB-lite"/>
    </source>
</evidence>
<dbReference type="SUPFAM" id="SSF101908">
    <property type="entry name" value="Putative isomerase YbhE"/>
    <property type="match status" value="1"/>
</dbReference>
<reference evidence="2 3" key="1">
    <citation type="journal article" date="2008" name="Nature">
        <title>The genome of the choanoflagellate Monosiga brevicollis and the origin of metazoans.</title>
        <authorList>
            <consortium name="JGI Sequencing"/>
            <person name="King N."/>
            <person name="Westbrook M.J."/>
            <person name="Young S.L."/>
            <person name="Kuo A."/>
            <person name="Abedin M."/>
            <person name="Chapman J."/>
            <person name="Fairclough S."/>
            <person name="Hellsten U."/>
            <person name="Isogai Y."/>
            <person name="Letunic I."/>
            <person name="Marr M."/>
            <person name="Pincus D."/>
            <person name="Putnam N."/>
            <person name="Rokas A."/>
            <person name="Wright K.J."/>
            <person name="Zuzow R."/>
            <person name="Dirks W."/>
            <person name="Good M."/>
            <person name="Goodstein D."/>
            <person name="Lemons D."/>
            <person name="Li W."/>
            <person name="Lyons J.B."/>
            <person name="Morris A."/>
            <person name="Nichols S."/>
            <person name="Richter D.J."/>
            <person name="Salamov A."/>
            <person name="Bork P."/>
            <person name="Lim W.A."/>
            <person name="Manning G."/>
            <person name="Miller W.T."/>
            <person name="McGinnis W."/>
            <person name="Shapiro H."/>
            <person name="Tjian R."/>
            <person name="Grigoriev I.V."/>
            <person name="Rokhsar D."/>
        </authorList>
    </citation>
    <scope>NUCLEOTIDE SEQUENCE [LARGE SCALE GENOMIC DNA]</scope>
    <source>
        <strain evidence="3">MX1 / ATCC 50154</strain>
    </source>
</reference>
<dbReference type="EMBL" id="CH991577">
    <property type="protein sequence ID" value="EDQ85060.1"/>
    <property type="molecule type" value="Genomic_DNA"/>
</dbReference>
<feature type="region of interest" description="Disordered" evidence="1">
    <location>
        <begin position="531"/>
        <end position="554"/>
    </location>
</feature>
<name>A9VBH1_MONBE</name>
<dbReference type="AlphaFoldDB" id="A9VBH1"/>
<gene>
    <name evidence="2" type="ORF">MONBRDRAFT_12186</name>
</gene>
<organism evidence="2 3">
    <name type="scientific">Monosiga brevicollis</name>
    <name type="common">Choanoflagellate</name>
    <dbReference type="NCBI Taxonomy" id="81824"/>
    <lineage>
        <taxon>Eukaryota</taxon>
        <taxon>Choanoflagellata</taxon>
        <taxon>Craspedida</taxon>
        <taxon>Salpingoecidae</taxon>
        <taxon>Monosiga</taxon>
    </lineage>
</organism>
<evidence type="ECO:0000313" key="3">
    <source>
        <dbReference type="Proteomes" id="UP000001357"/>
    </source>
</evidence>
<evidence type="ECO:0000313" key="2">
    <source>
        <dbReference type="EMBL" id="EDQ85060.1"/>
    </source>
</evidence>
<dbReference type="InParanoid" id="A9VBH1"/>
<dbReference type="KEGG" id="mbr:MONBRDRAFT_12186"/>
<dbReference type="GeneID" id="5895375"/>
<accession>A9VBH1</accession>